<dbReference type="CDD" id="cd17346">
    <property type="entry name" value="MFS_DtpA_like"/>
    <property type="match status" value="1"/>
</dbReference>
<dbReference type="NCBIfam" id="TIGR00924">
    <property type="entry name" value="yjdL_sub1_fam"/>
    <property type="match status" value="1"/>
</dbReference>
<proteinExistence type="inferred from homology"/>
<reference evidence="9" key="1">
    <citation type="submission" date="2020-07" db="EMBL/GenBank/DDBJ databases">
        <title>Huge and variable diversity of episymbiotic CPR bacteria and DPANN archaea in groundwater ecosystems.</title>
        <authorList>
            <person name="He C.Y."/>
            <person name="Keren R."/>
            <person name="Whittaker M."/>
            <person name="Farag I.F."/>
            <person name="Doudna J."/>
            <person name="Cate J.H.D."/>
            <person name="Banfield J.F."/>
        </authorList>
    </citation>
    <scope>NUCLEOTIDE SEQUENCE</scope>
    <source>
        <strain evidence="9">NC_groundwater_1813_Pr3_B-0.1um_71_17</strain>
    </source>
</reference>
<dbReference type="PROSITE" id="PS01023">
    <property type="entry name" value="PTR2_2"/>
    <property type="match status" value="1"/>
</dbReference>
<comment type="subcellular location">
    <subcellularLocation>
        <location evidence="1">Cell membrane</location>
        <topology evidence="1">Multi-pass membrane protein</topology>
    </subcellularLocation>
    <subcellularLocation>
        <location evidence="7">Membrane</location>
        <topology evidence="7">Multi-pass membrane protein</topology>
    </subcellularLocation>
</comment>
<feature type="transmembrane region" description="Helical" evidence="8">
    <location>
        <begin position="464"/>
        <end position="482"/>
    </location>
</feature>
<dbReference type="InterPro" id="IPR005279">
    <property type="entry name" value="Dipep/tripep_permease"/>
</dbReference>
<keyword evidence="3" id="KW-1003">Cell membrane</keyword>
<dbReference type="InterPro" id="IPR050171">
    <property type="entry name" value="MFS_Transporters"/>
</dbReference>
<comment type="caution">
    <text evidence="9">The sequence shown here is derived from an EMBL/GenBank/DDBJ whole genome shotgun (WGS) entry which is preliminary data.</text>
</comment>
<dbReference type="InterPro" id="IPR036259">
    <property type="entry name" value="MFS_trans_sf"/>
</dbReference>
<evidence type="ECO:0000256" key="7">
    <source>
        <dbReference type="RuleBase" id="RU003755"/>
    </source>
</evidence>
<comment type="similarity">
    <text evidence="7">Belongs to the major facilitator superfamily. Proton-dependent oligopeptide transporter (POT/PTR) (TC 2.A.17) family.</text>
</comment>
<feature type="transmembrane region" description="Helical" evidence="8">
    <location>
        <begin position="333"/>
        <end position="353"/>
    </location>
</feature>
<dbReference type="SUPFAM" id="SSF103473">
    <property type="entry name" value="MFS general substrate transporter"/>
    <property type="match status" value="1"/>
</dbReference>
<organism evidence="9 10">
    <name type="scientific">Eiseniibacteriota bacterium</name>
    <dbReference type="NCBI Taxonomy" id="2212470"/>
    <lineage>
        <taxon>Bacteria</taxon>
        <taxon>Candidatus Eiseniibacteriota</taxon>
    </lineage>
</organism>
<dbReference type="GO" id="GO:1904680">
    <property type="term" value="F:peptide transmembrane transporter activity"/>
    <property type="evidence" value="ECO:0007669"/>
    <property type="project" value="InterPro"/>
</dbReference>
<accession>A0A933SDW0</accession>
<feature type="transmembrane region" description="Helical" evidence="8">
    <location>
        <begin position="116"/>
        <end position="134"/>
    </location>
</feature>
<dbReference type="Proteomes" id="UP000696931">
    <property type="component" value="Unassembled WGS sequence"/>
</dbReference>
<dbReference type="EMBL" id="JACRIW010000015">
    <property type="protein sequence ID" value="MBI5168174.1"/>
    <property type="molecule type" value="Genomic_DNA"/>
</dbReference>
<keyword evidence="6 8" id="KW-0472">Membrane</keyword>
<dbReference type="Pfam" id="PF00854">
    <property type="entry name" value="PTR2"/>
    <property type="match status" value="2"/>
</dbReference>
<evidence type="ECO:0000256" key="5">
    <source>
        <dbReference type="ARBA" id="ARBA00022989"/>
    </source>
</evidence>
<feature type="transmembrane region" description="Helical" evidence="8">
    <location>
        <begin position="431"/>
        <end position="452"/>
    </location>
</feature>
<dbReference type="GO" id="GO:0006857">
    <property type="term" value="P:oligopeptide transport"/>
    <property type="evidence" value="ECO:0007669"/>
    <property type="project" value="InterPro"/>
</dbReference>
<dbReference type="AlphaFoldDB" id="A0A933SDW0"/>
<evidence type="ECO:0000256" key="2">
    <source>
        <dbReference type="ARBA" id="ARBA00022448"/>
    </source>
</evidence>
<feature type="transmembrane region" description="Helical" evidence="8">
    <location>
        <begin position="287"/>
        <end position="304"/>
    </location>
</feature>
<dbReference type="Gene3D" id="1.20.1250.20">
    <property type="entry name" value="MFS general substrate transporter like domains"/>
    <property type="match status" value="3"/>
</dbReference>
<evidence type="ECO:0000256" key="1">
    <source>
        <dbReference type="ARBA" id="ARBA00004651"/>
    </source>
</evidence>
<dbReference type="PROSITE" id="PS01022">
    <property type="entry name" value="PTR2_1"/>
    <property type="match status" value="1"/>
</dbReference>
<dbReference type="GO" id="GO:0005886">
    <property type="term" value="C:plasma membrane"/>
    <property type="evidence" value="ECO:0007669"/>
    <property type="project" value="UniProtKB-SubCell"/>
</dbReference>
<keyword evidence="5 8" id="KW-1133">Transmembrane helix</keyword>
<sequence length="495" mass="54812">MGHPPGLFVLFFTEMWERFSYYGMRGLLKLYMVNYLFVTIRQSVQGGSYAAEGDPNHVFGWGMLQKLLPVPDPAALAATIQERTQALLSGGSYTPEIAHRIASETSAVQASASVIYGWYTGFVYLTPLLGGYLADKYLGQKKAVFIGGALMAMGQFLLWGSEGLFFVALSLLIVGNGFFKPNISTQVGSLYPAGDPRRDGAFTIFYMGINLGAFICNLICGTLAALYGWRWGFFAAGVGMCLGLIVQAFGQRFLAPDTLQARQASGEATAKKAEKQQSLTPDEWRRVWALVILCMLNIVFWAVYEQQGNTMQTWADEKTVWPMIGSFQIPATWFQSVNPLCIFLFAPFLDIFWRWQAKRNQEPSSVAKMAIGSMILGLSFIVMILGVQAVGDGRGSWFWPVFCTVLLTFGELYLSPIGLSLVTKVSPRHIISMMMGMWFLSSFFGNILSGYIGQLYTMIPKESFFLLLLVLGCATGLAIWLFNKPLKKAMESSPA</sequence>
<protein>
    <submittedName>
        <fullName evidence="9">Peptide MFS transporter</fullName>
    </submittedName>
</protein>
<dbReference type="PANTHER" id="PTHR23517:SF15">
    <property type="entry name" value="PROTON-DEPENDENT OLIGOPEPTIDE FAMILY TRANSPORT PROTEIN"/>
    <property type="match status" value="1"/>
</dbReference>
<evidence type="ECO:0000256" key="3">
    <source>
        <dbReference type="ARBA" id="ARBA00022475"/>
    </source>
</evidence>
<keyword evidence="2 7" id="KW-0813">Transport</keyword>
<feature type="transmembrane region" description="Helical" evidence="8">
    <location>
        <begin position="204"/>
        <end position="227"/>
    </location>
</feature>
<keyword evidence="4 7" id="KW-0812">Transmembrane</keyword>
<dbReference type="PANTHER" id="PTHR23517">
    <property type="entry name" value="RESISTANCE PROTEIN MDTM, PUTATIVE-RELATED-RELATED"/>
    <property type="match status" value="1"/>
</dbReference>
<evidence type="ECO:0000313" key="9">
    <source>
        <dbReference type="EMBL" id="MBI5168174.1"/>
    </source>
</evidence>
<dbReference type="InterPro" id="IPR000109">
    <property type="entry name" value="POT_fam"/>
</dbReference>
<feature type="transmembrane region" description="Helical" evidence="8">
    <location>
        <begin position="365"/>
        <end position="391"/>
    </location>
</feature>
<feature type="transmembrane region" description="Helical" evidence="8">
    <location>
        <begin position="233"/>
        <end position="255"/>
    </location>
</feature>
<feature type="transmembrane region" description="Helical" evidence="8">
    <location>
        <begin position="397"/>
        <end position="419"/>
    </location>
</feature>
<dbReference type="InterPro" id="IPR018456">
    <property type="entry name" value="PTR2_symporter_CS"/>
</dbReference>
<name>A0A933SDW0_UNCEI</name>
<feature type="transmembrane region" description="Helical" evidence="8">
    <location>
        <begin position="165"/>
        <end position="183"/>
    </location>
</feature>
<gene>
    <name evidence="9" type="ORF">HZA61_01670</name>
</gene>
<evidence type="ECO:0000256" key="4">
    <source>
        <dbReference type="ARBA" id="ARBA00022692"/>
    </source>
</evidence>
<evidence type="ECO:0000256" key="8">
    <source>
        <dbReference type="SAM" id="Phobius"/>
    </source>
</evidence>
<evidence type="ECO:0000313" key="10">
    <source>
        <dbReference type="Proteomes" id="UP000696931"/>
    </source>
</evidence>
<evidence type="ECO:0000256" key="6">
    <source>
        <dbReference type="ARBA" id="ARBA00023136"/>
    </source>
</evidence>